<evidence type="ECO:0000313" key="2">
    <source>
        <dbReference type="Proteomes" id="UP000887159"/>
    </source>
</evidence>
<keyword evidence="2" id="KW-1185">Reference proteome</keyword>
<sequence length="143" mass="16384">MDCPARSPDLNLIQHTWDDLRRTIATRNLPPRCINSPLNEWNPLPQGLINSLISNIKPRSTRKLLATDHVILNYGQMMWMIPELAPPLSKLPHQREVVSALDKFNVHRCPTRCVFSGTVLKLTHDIPAMIRYLDHWATAASFQ</sequence>
<dbReference type="Proteomes" id="UP000887159">
    <property type="component" value="Unassembled WGS sequence"/>
</dbReference>
<dbReference type="AlphaFoldDB" id="A0A8X6STN5"/>
<comment type="caution">
    <text evidence="1">The sequence shown here is derived from an EMBL/GenBank/DDBJ whole genome shotgun (WGS) entry which is preliminary data.</text>
</comment>
<protein>
    <submittedName>
        <fullName evidence="1">Uncharacterized protein</fullName>
    </submittedName>
</protein>
<dbReference type="EMBL" id="BMAU01021316">
    <property type="protein sequence ID" value="GFY12768.1"/>
    <property type="molecule type" value="Genomic_DNA"/>
</dbReference>
<reference evidence="1" key="1">
    <citation type="submission" date="2020-08" db="EMBL/GenBank/DDBJ databases">
        <title>Multicomponent nature underlies the extraordinary mechanical properties of spider dragline silk.</title>
        <authorList>
            <person name="Kono N."/>
            <person name="Nakamura H."/>
            <person name="Mori M."/>
            <person name="Yoshida Y."/>
            <person name="Ohtoshi R."/>
            <person name="Malay A.D."/>
            <person name="Moran D.A.P."/>
            <person name="Tomita M."/>
            <person name="Numata K."/>
            <person name="Arakawa K."/>
        </authorList>
    </citation>
    <scope>NUCLEOTIDE SEQUENCE</scope>
</reference>
<evidence type="ECO:0000313" key="1">
    <source>
        <dbReference type="EMBL" id="GFY12768.1"/>
    </source>
</evidence>
<accession>A0A8X6STN5</accession>
<name>A0A8X6STN5_TRICX</name>
<organism evidence="1 2">
    <name type="scientific">Trichonephila clavipes</name>
    <name type="common">Golden silk orbweaver</name>
    <name type="synonym">Nephila clavipes</name>
    <dbReference type="NCBI Taxonomy" id="2585209"/>
    <lineage>
        <taxon>Eukaryota</taxon>
        <taxon>Metazoa</taxon>
        <taxon>Ecdysozoa</taxon>
        <taxon>Arthropoda</taxon>
        <taxon>Chelicerata</taxon>
        <taxon>Arachnida</taxon>
        <taxon>Araneae</taxon>
        <taxon>Araneomorphae</taxon>
        <taxon>Entelegynae</taxon>
        <taxon>Araneoidea</taxon>
        <taxon>Nephilidae</taxon>
        <taxon>Trichonephila</taxon>
    </lineage>
</organism>
<dbReference type="InterPro" id="IPR036397">
    <property type="entry name" value="RNaseH_sf"/>
</dbReference>
<proteinExistence type="predicted"/>
<dbReference type="Gene3D" id="3.30.420.10">
    <property type="entry name" value="Ribonuclease H-like superfamily/Ribonuclease H"/>
    <property type="match status" value="1"/>
</dbReference>
<dbReference type="GO" id="GO:0003676">
    <property type="term" value="F:nucleic acid binding"/>
    <property type="evidence" value="ECO:0007669"/>
    <property type="project" value="InterPro"/>
</dbReference>
<gene>
    <name evidence="1" type="primary">NCL1_22128</name>
    <name evidence="1" type="ORF">TNCV_4284261</name>
</gene>